<dbReference type="Proteomes" id="UP000230842">
    <property type="component" value="Unassembled WGS sequence"/>
</dbReference>
<keyword evidence="4 6" id="KW-0067">ATP-binding</keyword>
<dbReference type="GO" id="GO:0005524">
    <property type="term" value="F:ATP binding"/>
    <property type="evidence" value="ECO:0007669"/>
    <property type="project" value="UniProtKB-UniRule"/>
</dbReference>
<dbReference type="RefSeq" id="WP_039363703.1">
    <property type="nucleotide sequence ID" value="NZ_PGEZ01000001.1"/>
</dbReference>
<dbReference type="SUPFAM" id="SSF52440">
    <property type="entry name" value="PreATP-grasp domain"/>
    <property type="match status" value="1"/>
</dbReference>
<sequence length="695" mass="71667">MIGTVLVANRGEIARRVFATCRALGIATVAVHSDADADAPFVRDADTSVRLPGAAPADTYLRADLVIAAARTAGADAIHPGYGFLSENASFAAAVRDAGLTWIGPSPDAIEAMGSKVRAKELMAAAGGPVGGMLDPADVTADDLPVVVKASSGGGGRGMRVVRDLADLPGALEQAGSEAASAFGDATVFVEHYLEHARHVEVQVVADEHGTCWVVGDRDCSLQRRHQKVVEEAPAPGLSDATRTALHDAARGIVKQVGYTGAGTVEFLVDQRHSEERQSEKGGDAGARISFLEMNTRLQVEHPVTEAVTGLDLVALQIAVAEGRTLADAAGVAEPPAPRGHAIEVRLYAEDPADDFAPQTGTVRAFEVPGVRARFGSLDAYGLRLDSGVEAGTDVGIHYDAMLAKVVAWAPDRNAAIRMLRGALRRSRLHGVTTNLDLLDGILGAPAFADPVSLSTLLLGDRLDDWAAPRIASESRVAYATAAALARAAAVAAQAPVLARIPAGYRNVASQPHTVTFGVDDDELTVAYVSERGRLRPADGGLVAETVAPDRVVLVRDGVATAYGVVRSGATAGAETVDVDGPAGSLSLQVVPRFVDPADQVAAGSLLAPMPAAVVSVAVEAGQRIAAGEVVVVLEAMKMQHTITAPTDGVVSELAATAGSQVESGAVLAVITEPDTEPDTEPATDQPDADEGDDA</sequence>
<dbReference type="InterPro" id="IPR011053">
    <property type="entry name" value="Single_hybrid_motif"/>
</dbReference>
<dbReference type="Gene3D" id="3.30.470.20">
    <property type="entry name" value="ATP-grasp fold, B domain"/>
    <property type="match status" value="1"/>
</dbReference>
<feature type="domain" description="ATP-grasp" evidence="9">
    <location>
        <begin position="118"/>
        <end position="322"/>
    </location>
</feature>
<dbReference type="FunFam" id="2.40.50.100:FF:000003">
    <property type="entry name" value="Acetyl-CoA carboxylase biotin carboxyl carrier protein"/>
    <property type="match status" value="1"/>
</dbReference>
<dbReference type="InterPro" id="IPR005482">
    <property type="entry name" value="Biotin_COase_C"/>
</dbReference>
<dbReference type="InterPro" id="IPR005481">
    <property type="entry name" value="BC-like_N"/>
</dbReference>
<feature type="region of interest" description="Disordered" evidence="7">
    <location>
        <begin position="671"/>
        <end position="695"/>
    </location>
</feature>
<dbReference type="GO" id="GO:0046872">
    <property type="term" value="F:metal ion binding"/>
    <property type="evidence" value="ECO:0007669"/>
    <property type="project" value="InterPro"/>
</dbReference>
<evidence type="ECO:0000259" key="9">
    <source>
        <dbReference type="PROSITE" id="PS50975"/>
    </source>
</evidence>
<dbReference type="EMBL" id="PGEZ01000001">
    <property type="protein sequence ID" value="PJJ57911.1"/>
    <property type="molecule type" value="Genomic_DNA"/>
</dbReference>
<keyword evidence="12" id="KW-1185">Reference proteome</keyword>
<dbReference type="Pfam" id="PF00289">
    <property type="entry name" value="Biotin_carb_N"/>
    <property type="match status" value="1"/>
</dbReference>
<dbReference type="GO" id="GO:0004075">
    <property type="term" value="F:biotin carboxylase activity"/>
    <property type="evidence" value="ECO:0007669"/>
    <property type="project" value="UniProtKB-EC"/>
</dbReference>
<dbReference type="InterPro" id="IPR011764">
    <property type="entry name" value="Biotin_carboxylation_dom"/>
</dbReference>
<dbReference type="PROSITE" id="PS50979">
    <property type="entry name" value="BC"/>
    <property type="match status" value="1"/>
</dbReference>
<dbReference type="InterPro" id="IPR016185">
    <property type="entry name" value="PreATP-grasp_dom_sf"/>
</dbReference>
<dbReference type="InterPro" id="IPR050856">
    <property type="entry name" value="Biotin_carboxylase_complex"/>
</dbReference>
<dbReference type="OrthoDB" id="9760256at2"/>
<accession>A0A0B2B728</accession>
<dbReference type="SUPFAM" id="SSF51230">
    <property type="entry name" value="Single hybrid motif"/>
    <property type="match status" value="1"/>
</dbReference>
<keyword evidence="5" id="KW-0092">Biotin</keyword>
<dbReference type="PROSITE" id="PS50975">
    <property type="entry name" value="ATP_GRASP"/>
    <property type="match status" value="1"/>
</dbReference>
<reference evidence="11 12" key="1">
    <citation type="submission" date="2017-11" db="EMBL/GenBank/DDBJ databases">
        <title>Genomic Encyclopedia of Archaeal and Bacterial Type Strains, Phase II (KMG-II): From Individual Species to Whole Genera.</title>
        <authorList>
            <person name="Goeker M."/>
        </authorList>
    </citation>
    <scope>NUCLEOTIDE SEQUENCE [LARGE SCALE GENOMIC DNA]</scope>
    <source>
        <strain evidence="11 12">DSM 27763</strain>
    </source>
</reference>
<dbReference type="PROSITE" id="PS00867">
    <property type="entry name" value="CPSASE_2"/>
    <property type="match status" value="1"/>
</dbReference>
<evidence type="ECO:0000313" key="11">
    <source>
        <dbReference type="EMBL" id="PJJ57911.1"/>
    </source>
</evidence>
<dbReference type="PROSITE" id="PS00188">
    <property type="entry name" value="BIOTIN"/>
    <property type="match status" value="1"/>
</dbReference>
<dbReference type="InterPro" id="IPR011054">
    <property type="entry name" value="Rudment_hybrid_motif"/>
</dbReference>
<protein>
    <submittedName>
        <fullName evidence="11">Propionyl-CoA carboxylase alpha chain</fullName>
    </submittedName>
</protein>
<dbReference type="Pfam" id="PF02786">
    <property type="entry name" value="CPSase_L_D2"/>
    <property type="match status" value="1"/>
</dbReference>
<organism evidence="11 12">
    <name type="scientific">Mumia flava</name>
    <dbReference type="NCBI Taxonomy" id="1348852"/>
    <lineage>
        <taxon>Bacteria</taxon>
        <taxon>Bacillati</taxon>
        <taxon>Actinomycetota</taxon>
        <taxon>Actinomycetes</taxon>
        <taxon>Propionibacteriales</taxon>
        <taxon>Nocardioidaceae</taxon>
        <taxon>Mumia</taxon>
    </lineage>
</organism>
<dbReference type="AlphaFoldDB" id="A0A0B2B728"/>
<dbReference type="PANTHER" id="PTHR18866">
    <property type="entry name" value="CARBOXYLASE:PYRUVATE/ACETYL-COA/PROPIONYL-COA CARBOXYLASE"/>
    <property type="match status" value="1"/>
</dbReference>
<feature type="domain" description="Biotin carboxylation" evidence="10">
    <location>
        <begin position="1"/>
        <end position="463"/>
    </location>
</feature>
<evidence type="ECO:0000256" key="1">
    <source>
        <dbReference type="ARBA" id="ARBA00001953"/>
    </source>
</evidence>
<dbReference type="Pfam" id="PF02785">
    <property type="entry name" value="Biotin_carb_C"/>
    <property type="match status" value="1"/>
</dbReference>
<dbReference type="Pfam" id="PF00364">
    <property type="entry name" value="Biotin_lipoyl"/>
    <property type="match status" value="1"/>
</dbReference>
<keyword evidence="2" id="KW-0436">Ligase</keyword>
<gene>
    <name evidence="11" type="ORF">CLV56_2150</name>
</gene>
<evidence type="ECO:0000256" key="4">
    <source>
        <dbReference type="ARBA" id="ARBA00022840"/>
    </source>
</evidence>
<name>A0A0B2B728_9ACTN</name>
<evidence type="ECO:0000313" key="12">
    <source>
        <dbReference type="Proteomes" id="UP000230842"/>
    </source>
</evidence>
<evidence type="ECO:0000256" key="2">
    <source>
        <dbReference type="ARBA" id="ARBA00022598"/>
    </source>
</evidence>
<keyword evidence="3 6" id="KW-0547">Nucleotide-binding</keyword>
<dbReference type="InterPro" id="IPR011761">
    <property type="entry name" value="ATP-grasp"/>
</dbReference>
<dbReference type="Gene3D" id="2.40.50.100">
    <property type="match status" value="1"/>
</dbReference>
<dbReference type="SUPFAM" id="SSF51246">
    <property type="entry name" value="Rudiment single hybrid motif"/>
    <property type="match status" value="1"/>
</dbReference>
<evidence type="ECO:0000256" key="5">
    <source>
        <dbReference type="ARBA" id="ARBA00023267"/>
    </source>
</evidence>
<dbReference type="PROSITE" id="PS50968">
    <property type="entry name" value="BIOTINYL_LIPOYL"/>
    <property type="match status" value="1"/>
</dbReference>
<feature type="domain" description="Lipoyl-binding" evidence="8">
    <location>
        <begin position="597"/>
        <end position="672"/>
    </location>
</feature>
<evidence type="ECO:0000259" key="10">
    <source>
        <dbReference type="PROSITE" id="PS50979"/>
    </source>
</evidence>
<dbReference type="PANTHER" id="PTHR18866:SF126">
    <property type="entry name" value="BIOTIN CARBOXYLASE"/>
    <property type="match status" value="1"/>
</dbReference>
<evidence type="ECO:0000259" key="8">
    <source>
        <dbReference type="PROSITE" id="PS50968"/>
    </source>
</evidence>
<dbReference type="InterPro" id="IPR005479">
    <property type="entry name" value="CPAse_ATP-bd"/>
</dbReference>
<evidence type="ECO:0000256" key="7">
    <source>
        <dbReference type="SAM" id="MobiDB-lite"/>
    </source>
</evidence>
<dbReference type="InterPro" id="IPR000089">
    <property type="entry name" value="Biotin_lipoyl"/>
</dbReference>
<proteinExistence type="predicted"/>
<dbReference type="SMART" id="SM00878">
    <property type="entry name" value="Biotin_carb_C"/>
    <property type="match status" value="1"/>
</dbReference>
<comment type="caution">
    <text evidence="11">The sequence shown here is derived from an EMBL/GenBank/DDBJ whole genome shotgun (WGS) entry which is preliminary data.</text>
</comment>
<dbReference type="CDD" id="cd06850">
    <property type="entry name" value="biotinyl_domain"/>
    <property type="match status" value="1"/>
</dbReference>
<evidence type="ECO:0000256" key="3">
    <source>
        <dbReference type="ARBA" id="ARBA00022741"/>
    </source>
</evidence>
<dbReference type="InterPro" id="IPR001882">
    <property type="entry name" value="Biotin_BS"/>
</dbReference>
<dbReference type="SUPFAM" id="SSF56059">
    <property type="entry name" value="Glutathione synthetase ATP-binding domain-like"/>
    <property type="match status" value="1"/>
</dbReference>
<evidence type="ECO:0000256" key="6">
    <source>
        <dbReference type="PROSITE-ProRule" id="PRU00409"/>
    </source>
</evidence>
<feature type="compositionally biased region" description="Acidic residues" evidence="7">
    <location>
        <begin position="674"/>
        <end position="695"/>
    </location>
</feature>
<comment type="cofactor">
    <cofactor evidence="1">
        <name>biotin</name>
        <dbReference type="ChEBI" id="CHEBI:57586"/>
    </cofactor>
</comment>